<organism evidence="2 3">
    <name type="scientific">Exserohilum turcicum (strain 28A)</name>
    <name type="common">Northern leaf blight fungus</name>
    <name type="synonym">Setosphaeria turcica</name>
    <dbReference type="NCBI Taxonomy" id="671987"/>
    <lineage>
        <taxon>Eukaryota</taxon>
        <taxon>Fungi</taxon>
        <taxon>Dikarya</taxon>
        <taxon>Ascomycota</taxon>
        <taxon>Pezizomycotina</taxon>
        <taxon>Dothideomycetes</taxon>
        <taxon>Pleosporomycetidae</taxon>
        <taxon>Pleosporales</taxon>
        <taxon>Pleosporineae</taxon>
        <taxon>Pleosporaceae</taxon>
        <taxon>Exserohilum</taxon>
    </lineage>
</organism>
<feature type="compositionally biased region" description="Basic residues" evidence="1">
    <location>
        <begin position="402"/>
        <end position="420"/>
    </location>
</feature>
<feature type="compositionally biased region" description="Polar residues" evidence="1">
    <location>
        <begin position="188"/>
        <end position="205"/>
    </location>
</feature>
<feature type="compositionally biased region" description="Low complexity" evidence="1">
    <location>
        <begin position="330"/>
        <end position="349"/>
    </location>
</feature>
<reference evidence="2 3" key="2">
    <citation type="journal article" date="2013" name="PLoS Genet.">
        <title>Comparative genome structure, secondary metabolite, and effector coding capacity across Cochliobolus pathogens.</title>
        <authorList>
            <person name="Condon B.J."/>
            <person name="Leng Y."/>
            <person name="Wu D."/>
            <person name="Bushley K.E."/>
            <person name="Ohm R.A."/>
            <person name="Otillar R."/>
            <person name="Martin J."/>
            <person name="Schackwitz W."/>
            <person name="Grimwood J."/>
            <person name="MohdZainudin N."/>
            <person name="Xue C."/>
            <person name="Wang R."/>
            <person name="Manning V.A."/>
            <person name="Dhillon B."/>
            <person name="Tu Z.J."/>
            <person name="Steffenson B.J."/>
            <person name="Salamov A."/>
            <person name="Sun H."/>
            <person name="Lowry S."/>
            <person name="LaButti K."/>
            <person name="Han J."/>
            <person name="Copeland A."/>
            <person name="Lindquist E."/>
            <person name="Barry K."/>
            <person name="Schmutz J."/>
            <person name="Baker S.E."/>
            <person name="Ciuffetti L.M."/>
            <person name="Grigoriev I.V."/>
            <person name="Zhong S."/>
            <person name="Turgeon B.G."/>
        </authorList>
    </citation>
    <scope>NUCLEOTIDE SEQUENCE [LARGE SCALE GENOMIC DNA]</scope>
    <source>
        <strain evidence="3">28A</strain>
    </source>
</reference>
<feature type="compositionally biased region" description="Basic residues" evidence="1">
    <location>
        <begin position="311"/>
        <end position="321"/>
    </location>
</feature>
<name>R0K0Y3_EXST2</name>
<dbReference type="GeneID" id="19403804"/>
<feature type="compositionally biased region" description="Basic residues" evidence="1">
    <location>
        <begin position="356"/>
        <end position="369"/>
    </location>
</feature>
<keyword evidence="3" id="KW-1185">Reference proteome</keyword>
<accession>R0K0Y3</accession>
<sequence length="576" mass="62912">MAPPNVSSLIQHIERNQNLTDAQSQSTSLSQNHGISRSHTHPPVVIKAGSASPATTNRDMLRHSSASAEMTTHSLVHTSVPTSEHSYHSELTRIEEEETEKATQHQDGEHPISNQALATSTSSSDKISPGIRTRNTSPGRYAAKTAPASLSSHTRDIVPGATPSSYSTPATPCPHPVESKTPSPPQTPLQASENPNNSVKSSPQHTHPASTSPSLHLLSTTSLPHDPRPDTELSYLKPVSPSPFSTPYGIPNTQPYAPHLHCIPGSKLETMLRRTRWGSKEKKAATDEASTSSLASPADDGVPERKGAGPVKKKKRRRRRGRPGEDEASIEGSSSESESGSGSSSNSSGKLELGRKTRPRKKIVRKRGRNIPTGSEERRTRRLRHHHHHHHHQYHNHDYNHQRQKQHHHSKNNKNKKKKSRTCKWYKLPFCKCCKWSVIPVPSTSTTSIWKSATLEYARRSSFADTKFPVLSSPPSASTFSHGNGLARSDAVAGFRNRGRGRHGRAGRACAGHGRAAAAAAASAASASPVGRACESATATATAAAVVYPGQKEEEDDDKKERWWRRRRRLWGSKDV</sequence>
<evidence type="ECO:0000313" key="3">
    <source>
        <dbReference type="Proteomes" id="UP000016935"/>
    </source>
</evidence>
<dbReference type="AlphaFoldDB" id="R0K0Y3"/>
<dbReference type="OrthoDB" id="3687961at2759"/>
<gene>
    <name evidence="2" type="ORF">SETTUDRAFT_33642</name>
</gene>
<dbReference type="EMBL" id="KB908833">
    <property type="protein sequence ID" value="EOA83344.1"/>
    <property type="molecule type" value="Genomic_DNA"/>
</dbReference>
<feature type="compositionally biased region" description="Low complexity" evidence="1">
    <location>
        <begin position="207"/>
        <end position="224"/>
    </location>
</feature>
<feature type="compositionally biased region" description="Polar residues" evidence="1">
    <location>
        <begin position="19"/>
        <end position="37"/>
    </location>
</feature>
<dbReference type="Proteomes" id="UP000016935">
    <property type="component" value="Unassembled WGS sequence"/>
</dbReference>
<feature type="region of interest" description="Disordered" evidence="1">
    <location>
        <begin position="19"/>
        <end position="238"/>
    </location>
</feature>
<dbReference type="STRING" id="671987.R0K0Y3"/>
<dbReference type="RefSeq" id="XP_008028814.1">
    <property type="nucleotide sequence ID" value="XM_008030623.1"/>
</dbReference>
<evidence type="ECO:0000313" key="2">
    <source>
        <dbReference type="EMBL" id="EOA83344.1"/>
    </source>
</evidence>
<feature type="compositionally biased region" description="Polar residues" evidence="1">
    <location>
        <begin position="52"/>
        <end position="84"/>
    </location>
</feature>
<evidence type="ECO:0000256" key="1">
    <source>
        <dbReference type="SAM" id="MobiDB-lite"/>
    </source>
</evidence>
<protein>
    <submittedName>
        <fullName evidence="2">Uncharacterized protein</fullName>
    </submittedName>
</protein>
<proteinExistence type="predicted"/>
<feature type="region of interest" description="Disordered" evidence="1">
    <location>
        <begin position="276"/>
        <end position="420"/>
    </location>
</feature>
<dbReference type="HOGENOM" id="CLU_473411_0_0_1"/>
<feature type="compositionally biased region" description="Polar residues" evidence="1">
    <location>
        <begin position="112"/>
        <end position="126"/>
    </location>
</feature>
<feature type="compositionally biased region" description="Basic and acidic residues" evidence="1">
    <location>
        <begin position="85"/>
        <end position="110"/>
    </location>
</feature>
<reference evidence="2 3" key="1">
    <citation type="journal article" date="2012" name="PLoS Pathog.">
        <title>Diverse lifestyles and strategies of plant pathogenesis encoded in the genomes of eighteen Dothideomycetes fungi.</title>
        <authorList>
            <person name="Ohm R.A."/>
            <person name="Feau N."/>
            <person name="Henrissat B."/>
            <person name="Schoch C.L."/>
            <person name="Horwitz B.A."/>
            <person name="Barry K.W."/>
            <person name="Condon B.J."/>
            <person name="Copeland A.C."/>
            <person name="Dhillon B."/>
            <person name="Glaser F."/>
            <person name="Hesse C.N."/>
            <person name="Kosti I."/>
            <person name="LaButti K."/>
            <person name="Lindquist E.A."/>
            <person name="Lucas S."/>
            <person name="Salamov A.A."/>
            <person name="Bradshaw R.E."/>
            <person name="Ciuffetti L."/>
            <person name="Hamelin R.C."/>
            <person name="Kema G.H.J."/>
            <person name="Lawrence C."/>
            <person name="Scott J.A."/>
            <person name="Spatafora J.W."/>
            <person name="Turgeon B.G."/>
            <person name="de Wit P.J.G.M."/>
            <person name="Zhong S."/>
            <person name="Goodwin S.B."/>
            <person name="Grigoriev I.V."/>
        </authorList>
    </citation>
    <scope>NUCLEOTIDE SEQUENCE [LARGE SCALE GENOMIC DNA]</scope>
    <source>
        <strain evidence="3">28A</strain>
    </source>
</reference>
<feature type="compositionally biased region" description="Basic residues" evidence="1">
    <location>
        <begin position="380"/>
        <end position="394"/>
    </location>
</feature>